<dbReference type="InterPro" id="IPR050300">
    <property type="entry name" value="GDXG_lipolytic_enzyme"/>
</dbReference>
<dbReference type="SUPFAM" id="SSF53474">
    <property type="entry name" value="alpha/beta-Hydrolases"/>
    <property type="match status" value="1"/>
</dbReference>
<evidence type="ECO:0000313" key="3">
    <source>
        <dbReference type="EMBL" id="XDV65740.1"/>
    </source>
</evidence>
<dbReference type="PANTHER" id="PTHR48081">
    <property type="entry name" value="AB HYDROLASE SUPERFAMILY PROTEIN C4A8.06C"/>
    <property type="match status" value="1"/>
</dbReference>
<dbReference type="InterPro" id="IPR013094">
    <property type="entry name" value="AB_hydrolase_3"/>
</dbReference>
<sequence length="323" mass="35563">MATSSLLPAPVLEPEAQELVDSTKPHPRLYEVPPENGREILDDLQAGQGVVKPAVDEEWASIDAGRYGQVRARIIRPQGAAKTLPVVLYIHGAGWVFGDENTHDRLVRELATGADAAVVFPVYDLAPEAKYPTQIEQNYAVGKWLAQNGEERNLDASRMAVCGDSVGGNMSAVFALMAKERGDVRLAAQVLLYPVTDANFDTSSYEQFADGYYLTRDGMKWFWDAYTTDPEQRAEIYASPLRADIEQLRGLPPTLVITDEADVLRDEGEAYAAKLREAGVDVTAVRVLGMVHDFLMLDSLRDSKATVVARTMAVEALRRALHE</sequence>
<dbReference type="EMBL" id="CP165727">
    <property type="protein sequence ID" value="XDV65740.1"/>
    <property type="molecule type" value="Genomic_DNA"/>
</dbReference>
<dbReference type="Gene3D" id="3.40.50.1820">
    <property type="entry name" value="alpha/beta hydrolase"/>
    <property type="match status" value="1"/>
</dbReference>
<dbReference type="Pfam" id="PF07859">
    <property type="entry name" value="Abhydrolase_3"/>
    <property type="match status" value="1"/>
</dbReference>
<name>A0AB39Y825_9ACTN</name>
<reference evidence="3" key="1">
    <citation type="submission" date="2024-08" db="EMBL/GenBank/DDBJ databases">
        <authorList>
            <person name="Yu S.T."/>
        </authorList>
    </citation>
    <scope>NUCLEOTIDE SEQUENCE</scope>
    <source>
        <strain evidence="3">R33</strain>
    </source>
</reference>
<dbReference type="InterPro" id="IPR029058">
    <property type="entry name" value="AB_hydrolase_fold"/>
</dbReference>
<protein>
    <submittedName>
        <fullName evidence="3">Alpha/beta hydrolase</fullName>
    </submittedName>
</protein>
<evidence type="ECO:0000259" key="2">
    <source>
        <dbReference type="Pfam" id="PF07859"/>
    </source>
</evidence>
<proteinExistence type="predicted"/>
<evidence type="ECO:0000256" key="1">
    <source>
        <dbReference type="ARBA" id="ARBA00022801"/>
    </source>
</evidence>
<organism evidence="3">
    <name type="scientific">Streptomyces sp. R33</name>
    <dbReference type="NCBI Taxonomy" id="3238629"/>
    <lineage>
        <taxon>Bacteria</taxon>
        <taxon>Bacillati</taxon>
        <taxon>Actinomycetota</taxon>
        <taxon>Actinomycetes</taxon>
        <taxon>Kitasatosporales</taxon>
        <taxon>Streptomycetaceae</taxon>
        <taxon>Streptomyces</taxon>
    </lineage>
</organism>
<gene>
    <name evidence="3" type="ORF">AB5J51_23735</name>
</gene>
<dbReference type="GO" id="GO:0016787">
    <property type="term" value="F:hydrolase activity"/>
    <property type="evidence" value="ECO:0007669"/>
    <property type="project" value="UniProtKB-KW"/>
</dbReference>
<feature type="domain" description="Alpha/beta hydrolase fold-3" evidence="2">
    <location>
        <begin position="87"/>
        <end position="295"/>
    </location>
</feature>
<dbReference type="PANTHER" id="PTHR48081:SF8">
    <property type="entry name" value="ALPHA_BETA HYDROLASE FOLD-3 DOMAIN-CONTAINING PROTEIN-RELATED"/>
    <property type="match status" value="1"/>
</dbReference>
<keyword evidence="1 3" id="KW-0378">Hydrolase</keyword>
<accession>A0AB39Y825</accession>
<dbReference type="AlphaFoldDB" id="A0AB39Y825"/>
<dbReference type="RefSeq" id="WP_369778594.1">
    <property type="nucleotide sequence ID" value="NZ_CP165727.1"/>
</dbReference>